<dbReference type="AlphaFoldDB" id="A0A6I6JT74"/>
<dbReference type="KEGG" id="mcos:GM418_06610"/>
<dbReference type="Pfam" id="PF05569">
    <property type="entry name" value="Peptidase_M56"/>
    <property type="match status" value="1"/>
</dbReference>
<accession>A0A6I6JT74</accession>
<proteinExistence type="predicted"/>
<dbReference type="PANTHER" id="PTHR34978">
    <property type="entry name" value="POSSIBLE SENSOR-TRANSDUCER PROTEIN BLAR"/>
    <property type="match status" value="1"/>
</dbReference>
<keyword evidence="1" id="KW-0472">Membrane</keyword>
<feature type="transmembrane region" description="Helical" evidence="1">
    <location>
        <begin position="37"/>
        <end position="58"/>
    </location>
</feature>
<dbReference type="EMBL" id="CP046401">
    <property type="protein sequence ID" value="QGY43342.1"/>
    <property type="molecule type" value="Genomic_DNA"/>
</dbReference>
<gene>
    <name evidence="3" type="ORF">GM418_06610</name>
</gene>
<keyword evidence="4" id="KW-1185">Reference proteome</keyword>
<protein>
    <recommendedName>
        <fullName evidence="2">Peptidase M56 domain-containing protein</fullName>
    </recommendedName>
</protein>
<evidence type="ECO:0000259" key="2">
    <source>
        <dbReference type="Pfam" id="PF05569"/>
    </source>
</evidence>
<feature type="transmembrane region" description="Helical" evidence="1">
    <location>
        <begin position="273"/>
        <end position="292"/>
    </location>
</feature>
<evidence type="ECO:0000313" key="4">
    <source>
        <dbReference type="Proteomes" id="UP000428260"/>
    </source>
</evidence>
<evidence type="ECO:0000256" key="1">
    <source>
        <dbReference type="SAM" id="Phobius"/>
    </source>
</evidence>
<organism evidence="3 4">
    <name type="scientific">Maribellus comscasis</name>
    <dbReference type="NCBI Taxonomy" id="2681766"/>
    <lineage>
        <taxon>Bacteria</taxon>
        <taxon>Pseudomonadati</taxon>
        <taxon>Bacteroidota</taxon>
        <taxon>Bacteroidia</taxon>
        <taxon>Marinilabiliales</taxon>
        <taxon>Prolixibacteraceae</taxon>
        <taxon>Maribellus</taxon>
    </lineage>
</organism>
<evidence type="ECO:0000313" key="3">
    <source>
        <dbReference type="EMBL" id="QGY43342.1"/>
    </source>
</evidence>
<keyword evidence="1" id="KW-0812">Transmembrane</keyword>
<reference evidence="3 4" key="1">
    <citation type="submission" date="2019-11" db="EMBL/GenBank/DDBJ databases">
        <authorList>
            <person name="Zheng R.K."/>
            <person name="Sun C.M."/>
        </authorList>
    </citation>
    <scope>NUCLEOTIDE SEQUENCE [LARGE SCALE GENOMIC DNA]</scope>
    <source>
        <strain evidence="3 4">WC007</strain>
    </source>
</reference>
<dbReference type="InterPro" id="IPR052173">
    <property type="entry name" value="Beta-lactam_resp_regulator"/>
</dbReference>
<dbReference type="PANTHER" id="PTHR34978:SF3">
    <property type="entry name" value="SLR0241 PROTEIN"/>
    <property type="match status" value="1"/>
</dbReference>
<sequence length="729" mass="85521">MTPFFIYILKSSACLALFFIVFKLAMSRDKTHKLNRFLLLGILFFSALIPLVQLPFFYKRTVVKPVEFVREVFIPVSPSVEVYTPGIEIASLPENTGIHINPWLVFYLIAISFLILRLAISVFRIFQLYRRSERIGFRRFVLAVVRDYIQPFSFVKHIFISEKDYESNQEILIAHEAEHIRQKHHIDLFLLEAFTLFYWFNPFMWLLRRDLKLVHEYQADQAVLQKGIDAKKYQLLVLEKAVGERRFAMANHFVQKPIFKRMKMMKSNQTNRWGGLKLMYFVPLIILMLQAFTRPELIQRTEELIPSVFQKNEQEKWLEKWTSEEIGKGFFDPDIRTESSLKKDNNVLVILMNANDEYLIEGEYHKAVEIKSIVKSFLYGKNPDGKKGPDYLEKQIPAIGKLKVSQGIISYKHDLASSSEMVNNTIRAIGEGCMEVRNEKAKVLFDREYFALDDERQEAVDKAVPIWFSYMSPKSPTPNVWLPFERKPSPPGPIEITFKGNGNVIVENHKFDSFEEFEENLKYWTRELDEFNKDRRSQGFYRANVTYEDIPRSEQKNINYILYKNNVHVKHIKSNVGFTSVIIQIKSDFNEADLKEIRQKAEKDFKKYNGEFNVLIQFADRVTEEQIEAVEDIYKELGVKNISAKENERPSLPLLLIHLYPNEVKNVFLDTISMEDVSEYTMSWLEKVRSEYSAAIYAHQNVSEERIQQLKEKIRDGGVEAQISVKKLN</sequence>
<feature type="transmembrane region" description="Helical" evidence="1">
    <location>
        <begin position="104"/>
        <end position="126"/>
    </location>
</feature>
<dbReference type="Proteomes" id="UP000428260">
    <property type="component" value="Chromosome"/>
</dbReference>
<dbReference type="InterPro" id="IPR008756">
    <property type="entry name" value="Peptidase_M56"/>
</dbReference>
<keyword evidence="1" id="KW-1133">Transmembrane helix</keyword>
<name>A0A6I6JT74_9BACT</name>
<feature type="transmembrane region" description="Helical" evidence="1">
    <location>
        <begin position="6"/>
        <end position="25"/>
    </location>
</feature>
<feature type="domain" description="Peptidase M56" evidence="2">
    <location>
        <begin position="166"/>
        <end position="264"/>
    </location>
</feature>
<dbReference type="CDD" id="cd07341">
    <property type="entry name" value="M56_BlaR1_MecR1_like"/>
    <property type="match status" value="1"/>
</dbReference>